<dbReference type="Proteomes" id="UP000215043">
    <property type="component" value="Chromosome"/>
</dbReference>
<dbReference type="PANTHER" id="PTHR46847:SF1">
    <property type="entry name" value="D-ALLOSE-BINDING PERIPLASMIC PROTEIN-RELATED"/>
    <property type="match status" value="1"/>
</dbReference>
<dbReference type="RefSeq" id="WP_043573236.1">
    <property type="nucleotide sequence ID" value="NZ_CP022752.1"/>
</dbReference>
<dbReference type="Proteomes" id="UP000029737">
    <property type="component" value="Unassembled WGS sequence"/>
</dbReference>
<evidence type="ECO:0000313" key="5">
    <source>
        <dbReference type="EMBL" id="ASU78775.1"/>
    </source>
</evidence>
<dbReference type="EMBL" id="JPMV01000018">
    <property type="protein sequence ID" value="KGI81529.1"/>
    <property type="molecule type" value="Genomic_DNA"/>
</dbReference>
<dbReference type="AlphaFoldDB" id="A0A099D6C3"/>
<keyword evidence="3" id="KW-0732">Signal</keyword>
<dbReference type="HOGENOM" id="CLU_037628_3_2_11"/>
<dbReference type="PROSITE" id="PS51318">
    <property type="entry name" value="TAT"/>
    <property type="match status" value="1"/>
</dbReference>
<dbReference type="PROSITE" id="PS51257">
    <property type="entry name" value="PROKAR_LIPOPROTEIN"/>
    <property type="match status" value="1"/>
</dbReference>
<dbReference type="eggNOG" id="COG1879">
    <property type="taxonomic scope" value="Bacteria"/>
</dbReference>
<sequence length="354" mass="37588">MSKWDSSATQRRRFLMGGAAVGAGALLTACTGSGSSGAEGANQLVGQNQGDNSEPGKTVTIGLSIPSDDHGWMGAIGENATAQAESFEDVNLEATEGTNDVNRQISQVKTLINKKVDVLAILPFNGESLTSVAEQAMRANIPVVNIDRVFASKLAYRTWIGGDNYGMGVNAANFIADRLEQQGVENPVIVEIAGIDNLELTRERSRGFSEALESRGLAVGMGQSAEFTPQSGRQVMGNVLQARNRIDAVWNHDDNQGVGVLAAIEQANRADEFFMVGGAGSKVMMEHIKAGDTPMAATVLYPPTMSASAINMARLIAQQRSVSGLVERAVPSEITLHSATVTKDNVDEYLRTAF</sequence>
<organism evidence="5 8">
    <name type="scientific">Actinopolyspora erythraea</name>
    <dbReference type="NCBI Taxonomy" id="414996"/>
    <lineage>
        <taxon>Bacteria</taxon>
        <taxon>Bacillati</taxon>
        <taxon>Actinomycetota</taxon>
        <taxon>Actinomycetes</taxon>
        <taxon>Actinopolysporales</taxon>
        <taxon>Actinopolysporaceae</taxon>
        <taxon>Actinopolyspora</taxon>
    </lineage>
</organism>
<comment type="subcellular location">
    <subcellularLocation>
        <location evidence="1">Cell envelope</location>
    </subcellularLocation>
</comment>
<reference evidence="5 8" key="2">
    <citation type="submission" date="2017-08" db="EMBL/GenBank/DDBJ databases">
        <title>The complete genome sequence of moderately halophilic actinomycete Actinopolyspora erythraea YIM 90600, the producer of novel erythromycin, novel actinopolysporins A-C and tubercidin.</title>
        <authorList>
            <person name="Yin M."/>
            <person name="Tang S."/>
        </authorList>
    </citation>
    <scope>NUCLEOTIDE SEQUENCE [LARGE SCALE GENOMIC DNA]</scope>
    <source>
        <strain evidence="5 8">YIM 90600</strain>
    </source>
</reference>
<proteinExistence type="inferred from homology"/>
<dbReference type="InterPro" id="IPR006311">
    <property type="entry name" value="TAT_signal"/>
</dbReference>
<dbReference type="InterPro" id="IPR028082">
    <property type="entry name" value="Peripla_BP_I"/>
</dbReference>
<reference evidence="6 7" key="1">
    <citation type="journal article" date="2014" name="PLoS ONE">
        <title>Identification and Characterization of a New Erythromycin Biosynthetic Gene Cluster in Actinopolyspora erythraea YIM90600, a Novel Erythronolide-Producing Halophilic Actinomycete Isolated from Salt Field.</title>
        <authorList>
            <person name="Chen D."/>
            <person name="Feng J."/>
            <person name="Huang L."/>
            <person name="Zhang Q."/>
            <person name="Wu J."/>
            <person name="Zhu X."/>
            <person name="Duan Y."/>
            <person name="Xu Z."/>
        </authorList>
    </citation>
    <scope>NUCLEOTIDE SEQUENCE [LARGE SCALE GENOMIC DNA]</scope>
    <source>
        <strain evidence="6 7">YIM90600</strain>
    </source>
</reference>
<evidence type="ECO:0000313" key="8">
    <source>
        <dbReference type="Proteomes" id="UP000215043"/>
    </source>
</evidence>
<keyword evidence="7" id="KW-1185">Reference proteome</keyword>
<evidence type="ECO:0000256" key="2">
    <source>
        <dbReference type="ARBA" id="ARBA00007639"/>
    </source>
</evidence>
<dbReference type="OrthoDB" id="9800520at2"/>
<dbReference type="PANTHER" id="PTHR46847">
    <property type="entry name" value="D-ALLOSE-BINDING PERIPLASMIC PROTEIN-RELATED"/>
    <property type="match status" value="1"/>
</dbReference>
<evidence type="ECO:0000259" key="4">
    <source>
        <dbReference type="Pfam" id="PF13407"/>
    </source>
</evidence>
<feature type="domain" description="Periplasmic binding protein" evidence="4">
    <location>
        <begin position="61"/>
        <end position="318"/>
    </location>
</feature>
<dbReference type="Pfam" id="PF13407">
    <property type="entry name" value="Peripla_BP_4"/>
    <property type="match status" value="1"/>
</dbReference>
<evidence type="ECO:0000256" key="3">
    <source>
        <dbReference type="ARBA" id="ARBA00022729"/>
    </source>
</evidence>
<dbReference type="GO" id="GO:0030246">
    <property type="term" value="F:carbohydrate binding"/>
    <property type="evidence" value="ECO:0007669"/>
    <property type="project" value="UniProtKB-ARBA"/>
</dbReference>
<dbReference type="InterPro" id="IPR025997">
    <property type="entry name" value="SBP_2_dom"/>
</dbReference>
<comment type="similarity">
    <text evidence="2">Belongs to the bacterial solute-binding protein 2 family.</text>
</comment>
<evidence type="ECO:0000256" key="1">
    <source>
        <dbReference type="ARBA" id="ARBA00004196"/>
    </source>
</evidence>
<gene>
    <name evidence="5" type="ORF">CDG81_11355</name>
    <name evidence="6" type="ORF">IL38_11425</name>
</gene>
<accession>A0A099D6C3</accession>
<evidence type="ECO:0000313" key="7">
    <source>
        <dbReference type="Proteomes" id="UP000029737"/>
    </source>
</evidence>
<dbReference type="EMBL" id="CP022752">
    <property type="protein sequence ID" value="ASU78775.1"/>
    <property type="molecule type" value="Genomic_DNA"/>
</dbReference>
<dbReference type="SUPFAM" id="SSF53822">
    <property type="entry name" value="Periplasmic binding protein-like I"/>
    <property type="match status" value="1"/>
</dbReference>
<dbReference type="Gene3D" id="3.40.50.2300">
    <property type="match status" value="2"/>
</dbReference>
<evidence type="ECO:0000313" key="6">
    <source>
        <dbReference type="EMBL" id="KGI81529.1"/>
    </source>
</evidence>
<name>A0A099D6C3_9ACTN</name>
<dbReference type="GO" id="GO:0030313">
    <property type="term" value="C:cell envelope"/>
    <property type="evidence" value="ECO:0007669"/>
    <property type="project" value="UniProtKB-SubCell"/>
</dbReference>
<protein>
    <submittedName>
        <fullName evidence="5">Sugar ABC transporter substrate-binding protein</fullName>
    </submittedName>
</protein>
<dbReference type="KEGG" id="aey:CDG81_11355"/>